<dbReference type="CDD" id="cd11065">
    <property type="entry name" value="CYP64-like"/>
    <property type="match status" value="1"/>
</dbReference>
<evidence type="ECO:0000256" key="5">
    <source>
        <dbReference type="ARBA" id="ARBA00022723"/>
    </source>
</evidence>
<evidence type="ECO:0000256" key="9">
    <source>
        <dbReference type="RuleBase" id="RU000461"/>
    </source>
</evidence>
<comment type="pathway">
    <text evidence="2">Secondary metabolite biosynthesis.</text>
</comment>
<gene>
    <name evidence="10" type="ORF">V5O48_008716</name>
</gene>
<keyword evidence="5 9" id="KW-0479">Metal-binding</keyword>
<protein>
    <recommendedName>
        <fullName evidence="12">Cytochrome P450</fullName>
    </recommendedName>
</protein>
<dbReference type="InterPro" id="IPR017972">
    <property type="entry name" value="Cyt_P450_CS"/>
</dbReference>
<dbReference type="PRINTS" id="PR00463">
    <property type="entry name" value="EP450I"/>
</dbReference>
<keyword evidence="7 9" id="KW-0408">Iron</keyword>
<reference evidence="10 11" key="1">
    <citation type="submission" date="2024-02" db="EMBL/GenBank/DDBJ databases">
        <title>A draft genome for the cacao thread blight pathogen Marasmius crinis-equi.</title>
        <authorList>
            <person name="Cohen S.P."/>
            <person name="Baruah I.K."/>
            <person name="Amoako-Attah I."/>
            <person name="Bukari Y."/>
            <person name="Meinhardt L.W."/>
            <person name="Bailey B.A."/>
        </authorList>
    </citation>
    <scope>NUCLEOTIDE SEQUENCE [LARGE SCALE GENOMIC DNA]</scope>
    <source>
        <strain evidence="10 11">GH-76</strain>
    </source>
</reference>
<dbReference type="InterPro" id="IPR050364">
    <property type="entry name" value="Cytochrome_P450_fung"/>
</dbReference>
<evidence type="ECO:0000256" key="8">
    <source>
        <dbReference type="ARBA" id="ARBA00023033"/>
    </source>
</evidence>
<dbReference type="InterPro" id="IPR001128">
    <property type="entry name" value="Cyt_P450"/>
</dbReference>
<dbReference type="PROSITE" id="PS00086">
    <property type="entry name" value="CYTOCHROME_P450"/>
    <property type="match status" value="1"/>
</dbReference>
<proteinExistence type="inferred from homology"/>
<feature type="non-terminal residue" evidence="10">
    <location>
        <position position="1"/>
    </location>
</feature>
<evidence type="ECO:0000313" key="10">
    <source>
        <dbReference type="EMBL" id="KAL0573247.1"/>
    </source>
</evidence>
<keyword evidence="11" id="KW-1185">Reference proteome</keyword>
<sequence>SDVIHIDAAGTSIVVINSAQAATELLDRRSRIYSSRPPAPMVCDLMGWDWNFGFQPYGNSWRERRRTFLQIFHAKAAKQFEPQEKQATAKLLHRLYLKPGDILSHLHHHAASIVLSVAYGLDIKPEDDPYVAVSEAAIHPLLQALVPGAFLVDSLPWLKYVPAWFPGGGFKRKAEESKKLAIQMAQKPFNDGRFLMVFLKEKRGIPSFISSALGKINAGQDRAKQEGVVRDAAAAMYLGIIATLILAMLFAPEVQDKAHEELDRVIPEGRLPDFTDEESLPYVTAVVKETFRWKNVTPLAVPHYLEVEDEYNGYRIPAKSIVLGNVWAILHDERNYPEPFNFKPERYIVDGKLNFESCRDPTTVAFGFGRRVCPGRYMGYSSVWIGKSWLPWSTHAEILTLVTHRAAIASILKVYKIEKAKDENGNVVEPTYKYLDGLGCIPAPFECSMTPRSAAAEELIKSSE</sequence>
<name>A0ABR3FD50_9AGAR</name>
<keyword evidence="4 9" id="KW-0349">Heme</keyword>
<dbReference type="PANTHER" id="PTHR46300:SF7">
    <property type="entry name" value="P450, PUTATIVE (EUROFUNG)-RELATED"/>
    <property type="match status" value="1"/>
</dbReference>
<organism evidence="10 11">
    <name type="scientific">Marasmius crinis-equi</name>
    <dbReference type="NCBI Taxonomy" id="585013"/>
    <lineage>
        <taxon>Eukaryota</taxon>
        <taxon>Fungi</taxon>
        <taxon>Dikarya</taxon>
        <taxon>Basidiomycota</taxon>
        <taxon>Agaricomycotina</taxon>
        <taxon>Agaricomycetes</taxon>
        <taxon>Agaricomycetidae</taxon>
        <taxon>Agaricales</taxon>
        <taxon>Marasmiineae</taxon>
        <taxon>Marasmiaceae</taxon>
        <taxon>Marasmius</taxon>
    </lineage>
</organism>
<dbReference type="Pfam" id="PF00067">
    <property type="entry name" value="p450"/>
    <property type="match status" value="1"/>
</dbReference>
<evidence type="ECO:0000256" key="4">
    <source>
        <dbReference type="ARBA" id="ARBA00022617"/>
    </source>
</evidence>
<dbReference type="Proteomes" id="UP001465976">
    <property type="component" value="Unassembled WGS sequence"/>
</dbReference>
<dbReference type="EMBL" id="JBAHYK010000525">
    <property type="protein sequence ID" value="KAL0573247.1"/>
    <property type="molecule type" value="Genomic_DNA"/>
</dbReference>
<evidence type="ECO:0000313" key="11">
    <source>
        <dbReference type="Proteomes" id="UP001465976"/>
    </source>
</evidence>
<dbReference type="Gene3D" id="1.10.630.10">
    <property type="entry name" value="Cytochrome P450"/>
    <property type="match status" value="1"/>
</dbReference>
<comment type="caution">
    <text evidence="10">The sequence shown here is derived from an EMBL/GenBank/DDBJ whole genome shotgun (WGS) entry which is preliminary data.</text>
</comment>
<evidence type="ECO:0000256" key="6">
    <source>
        <dbReference type="ARBA" id="ARBA00023002"/>
    </source>
</evidence>
<evidence type="ECO:0000256" key="1">
    <source>
        <dbReference type="ARBA" id="ARBA00001971"/>
    </source>
</evidence>
<accession>A0ABR3FD50</accession>
<dbReference type="PANTHER" id="PTHR46300">
    <property type="entry name" value="P450, PUTATIVE (EUROFUNG)-RELATED-RELATED"/>
    <property type="match status" value="1"/>
</dbReference>
<keyword evidence="8 9" id="KW-0503">Monooxygenase</keyword>
<keyword evidence="6 9" id="KW-0560">Oxidoreductase</keyword>
<dbReference type="InterPro" id="IPR002401">
    <property type="entry name" value="Cyt_P450_E_grp-I"/>
</dbReference>
<evidence type="ECO:0000256" key="2">
    <source>
        <dbReference type="ARBA" id="ARBA00005179"/>
    </source>
</evidence>
<evidence type="ECO:0008006" key="12">
    <source>
        <dbReference type="Google" id="ProtNLM"/>
    </source>
</evidence>
<dbReference type="InterPro" id="IPR036396">
    <property type="entry name" value="Cyt_P450_sf"/>
</dbReference>
<dbReference type="SUPFAM" id="SSF48264">
    <property type="entry name" value="Cytochrome P450"/>
    <property type="match status" value="1"/>
</dbReference>
<dbReference type="PRINTS" id="PR00385">
    <property type="entry name" value="P450"/>
</dbReference>
<evidence type="ECO:0000256" key="3">
    <source>
        <dbReference type="ARBA" id="ARBA00010617"/>
    </source>
</evidence>
<comment type="similarity">
    <text evidence="3 9">Belongs to the cytochrome P450 family.</text>
</comment>
<comment type="cofactor">
    <cofactor evidence="1">
        <name>heme</name>
        <dbReference type="ChEBI" id="CHEBI:30413"/>
    </cofactor>
</comment>
<evidence type="ECO:0000256" key="7">
    <source>
        <dbReference type="ARBA" id="ARBA00023004"/>
    </source>
</evidence>